<dbReference type="KEGG" id="llu:AKJ09_02253"/>
<reference evidence="1 2" key="1">
    <citation type="submission" date="2015-08" db="EMBL/GenBank/DDBJ databases">
        <authorList>
            <person name="Babu N.S."/>
            <person name="Beckwith C.J."/>
            <person name="Beseler K.G."/>
            <person name="Brison A."/>
            <person name="Carone J.V."/>
            <person name="Caskin T.P."/>
            <person name="Diamond M."/>
            <person name="Durham M.E."/>
            <person name="Foxe J.M."/>
            <person name="Go M."/>
            <person name="Henderson B.A."/>
            <person name="Jones I.B."/>
            <person name="McGettigan J.A."/>
            <person name="Micheletti S.J."/>
            <person name="Nasrallah M.E."/>
            <person name="Ortiz D."/>
            <person name="Piller C.R."/>
            <person name="Privatt S.R."/>
            <person name="Schneider S.L."/>
            <person name="Sharp S."/>
            <person name="Smith T.C."/>
            <person name="Stanton J.D."/>
            <person name="Ullery H.E."/>
            <person name="Wilson R.J."/>
            <person name="Serrano M.G."/>
            <person name="Buck G."/>
            <person name="Lee V."/>
            <person name="Wang Y."/>
            <person name="Carvalho R."/>
            <person name="Voegtly L."/>
            <person name="Shi R."/>
            <person name="Duckworth R."/>
            <person name="Johnson A."/>
            <person name="Loviza R."/>
            <person name="Walstead R."/>
            <person name="Shah Z."/>
            <person name="Kiflezghi M."/>
            <person name="Wade K."/>
            <person name="Ball S.L."/>
            <person name="Bradley K.W."/>
            <person name="Asai D.J."/>
            <person name="Bowman C.A."/>
            <person name="Russell D.A."/>
            <person name="Pope W.H."/>
            <person name="Jacobs-Sera D."/>
            <person name="Hendrix R.W."/>
            <person name="Hatfull G.F."/>
        </authorList>
    </citation>
    <scope>NUCLEOTIDE SEQUENCE [LARGE SCALE GENOMIC DNA]</scope>
    <source>
        <strain evidence="1 2">DSM 27648</strain>
    </source>
</reference>
<dbReference type="Proteomes" id="UP000064967">
    <property type="component" value="Chromosome"/>
</dbReference>
<gene>
    <name evidence="1" type="ORF">AKJ09_02253</name>
</gene>
<sequence>MLLLGACSSSPPSDAVPAVASVLRIDGNKCSWFPDAGDLCPTISMKVFPKGGTPYEAEVKARIPQIHAARVQPGASLAVLVDHKNAARVFVDVAALALPPPPPPASEAR</sequence>
<accession>A0A0K1PR49</accession>
<organism evidence="1 2">
    <name type="scientific">Labilithrix luteola</name>
    <dbReference type="NCBI Taxonomy" id="1391654"/>
    <lineage>
        <taxon>Bacteria</taxon>
        <taxon>Pseudomonadati</taxon>
        <taxon>Myxococcota</taxon>
        <taxon>Polyangia</taxon>
        <taxon>Polyangiales</taxon>
        <taxon>Labilitrichaceae</taxon>
        <taxon>Labilithrix</taxon>
    </lineage>
</organism>
<evidence type="ECO:0000313" key="1">
    <source>
        <dbReference type="EMBL" id="AKU95589.1"/>
    </source>
</evidence>
<dbReference type="AlphaFoldDB" id="A0A0K1PR49"/>
<proteinExistence type="predicted"/>
<keyword evidence="2" id="KW-1185">Reference proteome</keyword>
<name>A0A0K1PR49_9BACT</name>
<dbReference type="EMBL" id="CP012333">
    <property type="protein sequence ID" value="AKU95589.1"/>
    <property type="molecule type" value="Genomic_DNA"/>
</dbReference>
<evidence type="ECO:0000313" key="2">
    <source>
        <dbReference type="Proteomes" id="UP000064967"/>
    </source>
</evidence>
<protein>
    <submittedName>
        <fullName evidence="1">Uncharacterized protein</fullName>
    </submittedName>
</protein>